<organism evidence="4 5">
    <name type="scientific">Abeliophyllum distichum</name>
    <dbReference type="NCBI Taxonomy" id="126358"/>
    <lineage>
        <taxon>Eukaryota</taxon>
        <taxon>Viridiplantae</taxon>
        <taxon>Streptophyta</taxon>
        <taxon>Embryophyta</taxon>
        <taxon>Tracheophyta</taxon>
        <taxon>Spermatophyta</taxon>
        <taxon>Magnoliopsida</taxon>
        <taxon>eudicotyledons</taxon>
        <taxon>Gunneridae</taxon>
        <taxon>Pentapetalae</taxon>
        <taxon>asterids</taxon>
        <taxon>lamiids</taxon>
        <taxon>Lamiales</taxon>
        <taxon>Oleaceae</taxon>
        <taxon>Forsythieae</taxon>
        <taxon>Abeliophyllum</taxon>
    </lineage>
</organism>
<feature type="compositionally biased region" description="Polar residues" evidence="3">
    <location>
        <begin position="140"/>
        <end position="149"/>
    </location>
</feature>
<keyword evidence="5" id="KW-1185">Reference proteome</keyword>
<dbReference type="PANTHER" id="PTHR10460:SF11">
    <property type="entry name" value="PROTEIN ABIL5-RELATED"/>
    <property type="match status" value="1"/>
</dbReference>
<proteinExistence type="inferred from homology"/>
<comment type="similarity">
    <text evidence="1">Belongs to the ABI family.</text>
</comment>
<gene>
    <name evidence="4" type="ORF">Adt_32740</name>
</gene>
<name>A0ABD1QV50_9LAMI</name>
<comment type="caution">
    <text evidence="4">The sequence shown here is derived from an EMBL/GenBank/DDBJ whole genome shotgun (WGS) entry which is preliminary data.</text>
</comment>
<comment type="function">
    <text evidence="2">Involved in regulation of actin and microtubule organization. Part of a WAVE complex that activates the Arp2/3 complex.</text>
</comment>
<reference evidence="5" key="1">
    <citation type="submission" date="2024-07" db="EMBL/GenBank/DDBJ databases">
        <title>Two chromosome-level genome assemblies of Korean endemic species Abeliophyllum distichum and Forsythia ovata (Oleaceae).</title>
        <authorList>
            <person name="Jang H."/>
        </authorList>
    </citation>
    <scope>NUCLEOTIDE SEQUENCE [LARGE SCALE GENOMIC DNA]</scope>
</reference>
<dbReference type="AlphaFoldDB" id="A0ABD1QV50"/>
<sequence>MEYSDQSCVEQQHEAQAVNETQFNNSLQELKDLSSQLHNAADYCQSTFLNAKHKGVVVENTKEYVCKALVIIVDHLGSISSNLEYTLSKTNTVPQTQLRIDTLKQRVLTCQQYSHKLALTNIYWNADFQRYRCRYLSPNADSATKNQESSTRKTEGSSNPGFLVRDGLSILPKPEQTYFQFQKAPKVKRGMLNWKVFDNTTIKSRIMRRRDKRILT</sequence>
<evidence type="ECO:0000313" key="5">
    <source>
        <dbReference type="Proteomes" id="UP001604336"/>
    </source>
</evidence>
<dbReference type="PANTHER" id="PTHR10460">
    <property type="entry name" value="ABL INTERACTOR FAMILY MEMBER"/>
    <property type="match status" value="1"/>
</dbReference>
<evidence type="ECO:0000256" key="3">
    <source>
        <dbReference type="SAM" id="MobiDB-lite"/>
    </source>
</evidence>
<dbReference type="Gene3D" id="6.10.140.1620">
    <property type="match status" value="1"/>
</dbReference>
<accession>A0ABD1QV50</accession>
<evidence type="ECO:0000313" key="4">
    <source>
        <dbReference type="EMBL" id="KAL2479774.1"/>
    </source>
</evidence>
<protein>
    <submittedName>
        <fullName evidence="4">Protein ABIL3</fullName>
    </submittedName>
</protein>
<feature type="region of interest" description="Disordered" evidence="3">
    <location>
        <begin position="140"/>
        <end position="161"/>
    </location>
</feature>
<dbReference type="InterPro" id="IPR028457">
    <property type="entry name" value="ABI"/>
</dbReference>
<dbReference type="EMBL" id="JBFOLK010000010">
    <property type="protein sequence ID" value="KAL2479774.1"/>
    <property type="molecule type" value="Genomic_DNA"/>
</dbReference>
<evidence type="ECO:0000256" key="1">
    <source>
        <dbReference type="ARBA" id="ARBA00010020"/>
    </source>
</evidence>
<evidence type="ECO:0000256" key="2">
    <source>
        <dbReference type="ARBA" id="ARBA00025223"/>
    </source>
</evidence>
<dbReference type="Proteomes" id="UP001604336">
    <property type="component" value="Unassembled WGS sequence"/>
</dbReference>